<proteinExistence type="predicted"/>
<accession>A0A9R1WIZ4</accession>
<gene>
    <name evidence="1" type="ORF">LSAT_V11C100040340</name>
</gene>
<organism evidence="1 2">
    <name type="scientific">Lactuca sativa</name>
    <name type="common">Garden lettuce</name>
    <dbReference type="NCBI Taxonomy" id="4236"/>
    <lineage>
        <taxon>Eukaryota</taxon>
        <taxon>Viridiplantae</taxon>
        <taxon>Streptophyta</taxon>
        <taxon>Embryophyta</taxon>
        <taxon>Tracheophyta</taxon>
        <taxon>Spermatophyta</taxon>
        <taxon>Magnoliopsida</taxon>
        <taxon>eudicotyledons</taxon>
        <taxon>Gunneridae</taxon>
        <taxon>Pentapetalae</taxon>
        <taxon>asterids</taxon>
        <taxon>campanulids</taxon>
        <taxon>Asterales</taxon>
        <taxon>Asteraceae</taxon>
        <taxon>Cichorioideae</taxon>
        <taxon>Cichorieae</taxon>
        <taxon>Lactucinae</taxon>
        <taxon>Lactuca</taxon>
    </lineage>
</organism>
<comment type="caution">
    <text evidence="1">The sequence shown here is derived from an EMBL/GenBank/DDBJ whole genome shotgun (WGS) entry which is preliminary data.</text>
</comment>
<keyword evidence="2" id="KW-1185">Reference proteome</keyword>
<evidence type="ECO:0000313" key="2">
    <source>
        <dbReference type="Proteomes" id="UP000235145"/>
    </source>
</evidence>
<name>A0A9R1WIZ4_LACSA</name>
<protein>
    <submittedName>
        <fullName evidence="1">Uncharacterized protein</fullName>
    </submittedName>
</protein>
<reference evidence="1 2" key="1">
    <citation type="journal article" date="2017" name="Nat. Commun.">
        <title>Genome assembly with in vitro proximity ligation data and whole-genome triplication in lettuce.</title>
        <authorList>
            <person name="Reyes-Chin-Wo S."/>
            <person name="Wang Z."/>
            <person name="Yang X."/>
            <person name="Kozik A."/>
            <person name="Arikit S."/>
            <person name="Song C."/>
            <person name="Xia L."/>
            <person name="Froenicke L."/>
            <person name="Lavelle D.O."/>
            <person name="Truco M.J."/>
            <person name="Xia R."/>
            <person name="Zhu S."/>
            <person name="Xu C."/>
            <person name="Xu H."/>
            <person name="Xu X."/>
            <person name="Cox K."/>
            <person name="Korf I."/>
            <person name="Meyers B.C."/>
            <person name="Michelmore R.W."/>
        </authorList>
    </citation>
    <scope>NUCLEOTIDE SEQUENCE [LARGE SCALE GENOMIC DNA]</scope>
    <source>
        <strain evidence="2">cv. Salinas</strain>
        <tissue evidence="1">Seedlings</tissue>
    </source>
</reference>
<dbReference type="Proteomes" id="UP000235145">
    <property type="component" value="Unassembled WGS sequence"/>
</dbReference>
<dbReference type="AlphaFoldDB" id="A0A9R1WIZ4"/>
<sequence>MLKILQVFPCFKSLLKVRIMEVERDHYPKMNKVIIKRKLVWTDDDSEDEDCFMDLENIVDDVDVYMKDFHIHVDEDVEWVQKTTKEASGSGVDFTKGEDLEVIDPKSFNLPIIGEDNNRERMLRDIGKAKACSEGVVHPKAFTLEQKLKTKKDVKEYINKHAVETKRDLHFEKK</sequence>
<dbReference type="EMBL" id="NBSK02000001">
    <property type="protein sequence ID" value="KAJ0224583.1"/>
    <property type="molecule type" value="Genomic_DNA"/>
</dbReference>
<evidence type="ECO:0000313" key="1">
    <source>
        <dbReference type="EMBL" id="KAJ0224583.1"/>
    </source>
</evidence>